<dbReference type="PANTHER" id="PTHR43280:SF28">
    <property type="entry name" value="HTH-TYPE TRANSCRIPTIONAL ACTIVATOR RHAS"/>
    <property type="match status" value="1"/>
</dbReference>
<dbReference type="AlphaFoldDB" id="A0AAQ3W8Y8"/>
<name>A0AAQ3W8Y8_9ENTE</name>
<dbReference type="SUPFAM" id="SSF46689">
    <property type="entry name" value="Homeodomain-like"/>
    <property type="match status" value="2"/>
</dbReference>
<keyword evidence="3" id="KW-0804">Transcription</keyword>
<dbReference type="Pfam" id="PF12833">
    <property type="entry name" value="HTH_18"/>
    <property type="match status" value="1"/>
</dbReference>
<keyword evidence="6" id="KW-1185">Reference proteome</keyword>
<dbReference type="GO" id="GO:0003700">
    <property type="term" value="F:DNA-binding transcription factor activity"/>
    <property type="evidence" value="ECO:0007669"/>
    <property type="project" value="InterPro"/>
</dbReference>
<dbReference type="InterPro" id="IPR020449">
    <property type="entry name" value="Tscrpt_reg_AraC-type_HTH"/>
</dbReference>
<evidence type="ECO:0000256" key="1">
    <source>
        <dbReference type="ARBA" id="ARBA00023015"/>
    </source>
</evidence>
<evidence type="ECO:0000256" key="2">
    <source>
        <dbReference type="ARBA" id="ARBA00023125"/>
    </source>
</evidence>
<dbReference type="RefSeq" id="WP_086314481.1">
    <property type="nucleotide sequence ID" value="NZ_CP147244.1"/>
</dbReference>
<keyword evidence="2" id="KW-0238">DNA-binding</keyword>
<dbReference type="Proteomes" id="UP000194948">
    <property type="component" value="Chromosome"/>
</dbReference>
<dbReference type="GO" id="GO:0043565">
    <property type="term" value="F:sequence-specific DNA binding"/>
    <property type="evidence" value="ECO:0007669"/>
    <property type="project" value="InterPro"/>
</dbReference>
<evidence type="ECO:0000313" key="5">
    <source>
        <dbReference type="EMBL" id="WYK00928.1"/>
    </source>
</evidence>
<keyword evidence="1" id="KW-0805">Transcription regulation</keyword>
<dbReference type="SMART" id="SM00342">
    <property type="entry name" value="HTH_ARAC"/>
    <property type="match status" value="1"/>
</dbReference>
<dbReference type="Gene3D" id="1.10.10.60">
    <property type="entry name" value="Homeodomain-like"/>
    <property type="match status" value="2"/>
</dbReference>
<feature type="domain" description="HTH araC/xylS-type" evidence="4">
    <location>
        <begin position="161"/>
        <end position="258"/>
    </location>
</feature>
<protein>
    <recommendedName>
        <fullName evidence="4">HTH araC/xylS-type domain-containing protein</fullName>
    </recommendedName>
</protein>
<dbReference type="PANTHER" id="PTHR43280">
    <property type="entry name" value="ARAC-FAMILY TRANSCRIPTIONAL REGULATOR"/>
    <property type="match status" value="1"/>
</dbReference>
<accession>A0AAQ3W8Y8</accession>
<dbReference type="InterPro" id="IPR018060">
    <property type="entry name" value="HTH_AraC"/>
</dbReference>
<sequence>MQNFVRQFHYTDDHHLPIIRGVGIGEGSSTYNWDARIRKEQLIVLQVTLTGEGFLEMGGRKIALRENNAFFAKIPGNYRYFGEEWRFLFIEFSAIMTQWLDTSISIIELSMDLLERLKSVVIDLKDRELSAVQNAKISFALFLDIKEAIQKEIQQKTDGIQAVKKYIDTHYFEDISLDFLSERYMISKYTLIRQFEEVYKSSPINYLKQVRIIQSLSLLWEEEAIGQVAKKVGFSTGNYFSKVFKKEMGMSPSEYRNQKEIYFPQ</sequence>
<evidence type="ECO:0000313" key="6">
    <source>
        <dbReference type="Proteomes" id="UP000194948"/>
    </source>
</evidence>
<proteinExistence type="predicted"/>
<reference evidence="5" key="2">
    <citation type="submission" date="2024-03" db="EMBL/GenBank/DDBJ databases">
        <title>The Genome Sequence of Enterococcus sp. DIV0205d.</title>
        <authorList>
            <consortium name="The Broad Institute Genomics Platform"/>
            <consortium name="The Broad Institute Microbial Omics Core"/>
            <consortium name="The Broad Institute Genomic Center for Infectious Diseases"/>
            <person name="Earl A."/>
            <person name="Manson A."/>
            <person name="Gilmore M."/>
            <person name="Schwartman J."/>
            <person name="Shea T."/>
            <person name="Abouelleil A."/>
            <person name="Cao P."/>
            <person name="Chapman S."/>
            <person name="Cusick C."/>
            <person name="Young S."/>
            <person name="Neafsey D."/>
            <person name="Nusbaum C."/>
            <person name="Birren B."/>
        </authorList>
    </citation>
    <scope>NUCLEOTIDE SEQUENCE</scope>
    <source>
        <strain evidence="5">7F3_DIV0205</strain>
    </source>
</reference>
<evidence type="ECO:0000256" key="3">
    <source>
        <dbReference type="ARBA" id="ARBA00023163"/>
    </source>
</evidence>
<gene>
    <name evidence="5" type="ORF">A5821_002054</name>
</gene>
<organism evidence="5 6">
    <name type="scientific">Candidatus Enterococcus palustris</name>
    <dbReference type="NCBI Taxonomy" id="1834189"/>
    <lineage>
        <taxon>Bacteria</taxon>
        <taxon>Bacillati</taxon>
        <taxon>Bacillota</taxon>
        <taxon>Bacilli</taxon>
        <taxon>Lactobacillales</taxon>
        <taxon>Enterococcaceae</taxon>
        <taxon>Enterococcus</taxon>
    </lineage>
</organism>
<dbReference type="EMBL" id="CP147244">
    <property type="protein sequence ID" value="WYK00928.1"/>
    <property type="molecule type" value="Genomic_DNA"/>
</dbReference>
<dbReference type="PRINTS" id="PR00032">
    <property type="entry name" value="HTHARAC"/>
</dbReference>
<reference evidence="5" key="1">
    <citation type="submission" date="2017-05" db="EMBL/GenBank/DDBJ databases">
        <authorList>
            <consortium name="The Broad Institute Genomics Platform"/>
            <consortium name="The Broad Institute Genomic Center for Infectious Diseases"/>
            <person name="Earl A."/>
            <person name="Manson A."/>
            <person name="Schwartman J."/>
            <person name="Gilmore M."/>
            <person name="Abouelleil A."/>
            <person name="Cao P."/>
            <person name="Chapman S."/>
            <person name="Cusick C."/>
            <person name="Shea T."/>
            <person name="Young S."/>
            <person name="Neafsey D."/>
            <person name="Nusbaum C."/>
            <person name="Birren B."/>
        </authorList>
    </citation>
    <scope>NUCLEOTIDE SEQUENCE</scope>
    <source>
        <strain evidence="5">7F3_DIV0205</strain>
    </source>
</reference>
<dbReference type="PROSITE" id="PS01124">
    <property type="entry name" value="HTH_ARAC_FAMILY_2"/>
    <property type="match status" value="1"/>
</dbReference>
<dbReference type="InterPro" id="IPR009057">
    <property type="entry name" value="Homeodomain-like_sf"/>
</dbReference>
<evidence type="ECO:0000259" key="4">
    <source>
        <dbReference type="PROSITE" id="PS01124"/>
    </source>
</evidence>